<sequence>MNAQSYLCKCAIHPDGHSVRKVNKMLHSLEVQQFKASQDASLVQGIEKLSLNNTGNTQVNEDASVATLMTALTLTDDGPLITKQHSKLWSSSSEFHQSFGQNIPVTMGGVPMNDVQSSIQAILSESVHITPPPPRPSPAVPCSATFTRPGASANAWARKAEGVITAVEVEARTIGETLIFDEDKRPSNDMLRMLLANAAKFVDSAGKSLASVKNQTPAVLDHKKKVIAMLRSIDSRISQLGAIVPPPLPEEMPVFIEAGHVYESPVAKLDTIAQMMMLLGAVCHIIVGLSTEPCDFIINVVTMIVKMAMATTLPKCGNSEPEYNTNQRAILEQLPTSLFTALNRFNIDGQTTIYAACPSCNFTHEPVYDRVSANATYPSRCTNRIFGVSNSSVCDADLLEARNGRERPIKPFVVASFPDYLAQSLADPEVERLSKQACDDAMTNMDTPPDETTNIFDAKFMKSFEGPIPGQLFIDRGDKVRIAFAMHVDFFNPNGTKRRGNHDSIGIISLANLNLPETIRYRPEHIFLAGVIPGPKECNLEEINHFIRPIMDQLERGWKCGFHISRTADSPERGEVVEVAVALSVNDLPAARKVSGTAGHGADFICTVCNSYKCCNLYNTDFENWKSRNVDKMREQAKAWRDADSSTARNKIFDEYGVRWSEFWRLPYWDPTRMLVIDSMHCILEGLVHYHCRNVLCIDAVEAKASGPQAPAFLYPWKAYSLNDAPPEFRDFKDVEIKHVADIQKQLCLPFNCGSGTLNEAQLITRLSNKSFRPLKFIFSNLDESNLIKTEQGVFVPARTKVHFATLLVKWRLKMPLNSPDAVPKTCTTETMQYIQDVIKTTSTPSWIHSVPANYGEASAGSIKADEWRILSTVYLPIALVTLWGDQDGASPPEGSHFLKLLDHTMALFQAVTLVVQYTMNTAHAGRYRDFIKVWTDGLHTLHPHTKEHKNRVNVHAAFHIYDFLLLFGPVISWWCFPFERLIGALQKINTNDIIGGPLEHTLLRSHMRAAGLRRWLKRPDCPEVIRRFKGLFDKAFSQSVSADNDTAAETTILTSPREVAHYMYNGVNFSRSSTHLGNSLVLYYPSSLCMTPVAGSIEKIIISSSGVHLSIKRQAQLPPEFYDPFRRYPSFPAKVYSSKMVDGPPDKVSFDSVVSHVARFTFSSNRAVILNLSRV</sequence>
<comment type="caution">
    <text evidence="1">The sequence shown here is derived from an EMBL/GenBank/DDBJ whole genome shotgun (WGS) entry which is preliminary data.</text>
</comment>
<dbReference type="STRING" id="39966.A0A369J9S8"/>
<evidence type="ECO:0000313" key="2">
    <source>
        <dbReference type="Proteomes" id="UP000076154"/>
    </source>
</evidence>
<evidence type="ECO:0000313" key="1">
    <source>
        <dbReference type="EMBL" id="RDB18859.1"/>
    </source>
</evidence>
<dbReference type="PANTHER" id="PTHR46579:SF1">
    <property type="entry name" value="F5_8 TYPE C DOMAIN-CONTAINING PROTEIN"/>
    <property type="match status" value="1"/>
</dbReference>
<dbReference type="InParanoid" id="A0A369J9S8"/>
<accession>A0A369J9S8</accession>
<dbReference type="Proteomes" id="UP000076154">
    <property type="component" value="Unassembled WGS sequence"/>
</dbReference>
<gene>
    <name evidence="1" type="ORF">Hypma_014527</name>
</gene>
<dbReference type="InterPro" id="IPR004242">
    <property type="entry name" value="Transposase_21"/>
</dbReference>
<name>A0A369J9S8_HYPMA</name>
<keyword evidence="2" id="KW-1185">Reference proteome</keyword>
<proteinExistence type="predicted"/>
<organism evidence="1 2">
    <name type="scientific">Hypsizygus marmoreus</name>
    <name type="common">White beech mushroom</name>
    <name type="synonym">Agaricus marmoreus</name>
    <dbReference type="NCBI Taxonomy" id="39966"/>
    <lineage>
        <taxon>Eukaryota</taxon>
        <taxon>Fungi</taxon>
        <taxon>Dikarya</taxon>
        <taxon>Basidiomycota</taxon>
        <taxon>Agaricomycotina</taxon>
        <taxon>Agaricomycetes</taxon>
        <taxon>Agaricomycetidae</taxon>
        <taxon>Agaricales</taxon>
        <taxon>Tricholomatineae</taxon>
        <taxon>Lyophyllaceae</taxon>
        <taxon>Hypsizygus</taxon>
    </lineage>
</organism>
<dbReference type="PANTHER" id="PTHR46579">
    <property type="entry name" value="F5/8 TYPE C DOMAIN-CONTAINING PROTEIN-RELATED"/>
    <property type="match status" value="1"/>
</dbReference>
<protein>
    <submittedName>
        <fullName evidence="1">Uncharacterized protein</fullName>
    </submittedName>
</protein>
<dbReference type="EMBL" id="LUEZ02000087">
    <property type="protein sequence ID" value="RDB18859.1"/>
    <property type="molecule type" value="Genomic_DNA"/>
</dbReference>
<dbReference type="Pfam" id="PF02992">
    <property type="entry name" value="Transposase_21"/>
    <property type="match status" value="1"/>
</dbReference>
<dbReference type="AlphaFoldDB" id="A0A369J9S8"/>
<reference evidence="1" key="1">
    <citation type="submission" date="2018-04" db="EMBL/GenBank/DDBJ databases">
        <title>Whole genome sequencing of Hypsizygus marmoreus.</title>
        <authorList>
            <person name="Choi I.-G."/>
            <person name="Min B."/>
            <person name="Kim J.-G."/>
            <person name="Kim S."/>
            <person name="Oh Y.-L."/>
            <person name="Kong W.-S."/>
            <person name="Park H."/>
            <person name="Jeong J."/>
            <person name="Song E.-S."/>
        </authorList>
    </citation>
    <scope>NUCLEOTIDE SEQUENCE [LARGE SCALE GENOMIC DNA]</scope>
    <source>
        <strain evidence="1">51987-8</strain>
    </source>
</reference>
<dbReference type="OrthoDB" id="3247418at2759"/>